<dbReference type="Proteomes" id="UP001159364">
    <property type="component" value="Linkage Group LG08"/>
</dbReference>
<gene>
    <name evidence="2" type="ORF">K2173_025002</name>
</gene>
<dbReference type="PANTHER" id="PTHR34567:SF9">
    <property type="entry name" value="CONTAINING PROTEIN, PUTATIVE-RELATED"/>
    <property type="match status" value="1"/>
</dbReference>
<evidence type="ECO:0000256" key="1">
    <source>
        <dbReference type="SAM" id="MobiDB-lite"/>
    </source>
</evidence>
<name>A0AAV8UGE4_9ROSI</name>
<sequence length="358" mass="41755">MGNWRNRPPRRFFYDRDRPPRSSSYSTSASGFVEDGVPPWEKKFCSLIGSVPWWKVVDAKKFMFCHSEVLNWDDLAGKQAFQNAKERYWAEINGFPCDISLPDPDMYIDDIDWNADIDPELIKDLEREFFPVEDKENDGKFQQKNTNAIESVPVPSEGGGANKNPWESDSATQSITAQNDKAHGWSRWDAAHDNPWECYIPQENKSVKGNTWEAYGNTLWGWSHRGSDQYRSSNFNNIGNPWESSCQVVDTTMNDERRSNFQGNSQGFIKQETERLNDNGNPQGRSRFQDRRIPKQRGWANHGADSGFWRRRDRPNNLPRNTEFQQSSNDRGAWNEVFRKREGNQQYNRLQKHKIQRG</sequence>
<dbReference type="PANTHER" id="PTHR34567">
    <property type="entry name" value="FK506-BINDING-LIKE PROTEIN"/>
    <property type="match status" value="1"/>
</dbReference>
<feature type="region of interest" description="Disordered" evidence="1">
    <location>
        <begin position="150"/>
        <end position="174"/>
    </location>
</feature>
<reference evidence="2 3" key="1">
    <citation type="submission" date="2021-09" db="EMBL/GenBank/DDBJ databases">
        <title>Genomic insights and catalytic innovation underlie evolution of tropane alkaloids biosynthesis.</title>
        <authorList>
            <person name="Wang Y.-J."/>
            <person name="Tian T."/>
            <person name="Huang J.-P."/>
            <person name="Huang S.-X."/>
        </authorList>
    </citation>
    <scope>NUCLEOTIDE SEQUENCE [LARGE SCALE GENOMIC DNA]</scope>
    <source>
        <strain evidence="2">KIB-2018</strain>
        <tissue evidence="2">Leaf</tissue>
    </source>
</reference>
<feature type="region of interest" description="Disordered" evidence="1">
    <location>
        <begin position="258"/>
        <end position="334"/>
    </location>
</feature>
<accession>A0AAV8UGE4</accession>
<feature type="compositionally biased region" description="Polar residues" evidence="1">
    <location>
        <begin position="165"/>
        <end position="174"/>
    </location>
</feature>
<organism evidence="2 3">
    <name type="scientific">Erythroxylum novogranatense</name>
    <dbReference type="NCBI Taxonomy" id="1862640"/>
    <lineage>
        <taxon>Eukaryota</taxon>
        <taxon>Viridiplantae</taxon>
        <taxon>Streptophyta</taxon>
        <taxon>Embryophyta</taxon>
        <taxon>Tracheophyta</taxon>
        <taxon>Spermatophyta</taxon>
        <taxon>Magnoliopsida</taxon>
        <taxon>eudicotyledons</taxon>
        <taxon>Gunneridae</taxon>
        <taxon>Pentapetalae</taxon>
        <taxon>rosids</taxon>
        <taxon>fabids</taxon>
        <taxon>Malpighiales</taxon>
        <taxon>Erythroxylaceae</taxon>
        <taxon>Erythroxylum</taxon>
    </lineage>
</organism>
<dbReference type="EMBL" id="JAIWQS010000008">
    <property type="protein sequence ID" value="KAJ8900362.1"/>
    <property type="molecule type" value="Genomic_DNA"/>
</dbReference>
<keyword evidence="3" id="KW-1185">Reference proteome</keyword>
<protein>
    <submittedName>
        <fullName evidence="2">Uncharacterized protein</fullName>
    </submittedName>
</protein>
<evidence type="ECO:0000313" key="3">
    <source>
        <dbReference type="Proteomes" id="UP001159364"/>
    </source>
</evidence>
<evidence type="ECO:0000313" key="2">
    <source>
        <dbReference type="EMBL" id="KAJ8900362.1"/>
    </source>
</evidence>
<comment type="caution">
    <text evidence="2">The sequence shown here is derived from an EMBL/GenBank/DDBJ whole genome shotgun (WGS) entry which is preliminary data.</text>
</comment>
<proteinExistence type="predicted"/>
<dbReference type="AlphaFoldDB" id="A0AAV8UGE4"/>